<keyword evidence="2" id="KW-1185">Reference proteome</keyword>
<reference evidence="2" key="1">
    <citation type="journal article" date="2022" name="Mol. Ecol. Resour.">
        <title>The genomes of chicory, endive, great burdock and yacon provide insights into Asteraceae palaeo-polyploidization history and plant inulin production.</title>
        <authorList>
            <person name="Fan W."/>
            <person name="Wang S."/>
            <person name="Wang H."/>
            <person name="Wang A."/>
            <person name="Jiang F."/>
            <person name="Liu H."/>
            <person name="Zhao H."/>
            <person name="Xu D."/>
            <person name="Zhang Y."/>
        </authorList>
    </citation>
    <scope>NUCLEOTIDE SEQUENCE [LARGE SCALE GENOMIC DNA]</scope>
    <source>
        <strain evidence="2">cv. Punajuju</strain>
    </source>
</reference>
<evidence type="ECO:0000313" key="2">
    <source>
        <dbReference type="Proteomes" id="UP001055811"/>
    </source>
</evidence>
<accession>A0ACB9AKD8</accession>
<comment type="caution">
    <text evidence="1">The sequence shown here is derived from an EMBL/GenBank/DDBJ whole genome shotgun (WGS) entry which is preliminary data.</text>
</comment>
<gene>
    <name evidence="1" type="ORF">L2E82_39601</name>
</gene>
<sequence>MMSSRTKNYIKKPSTKSNGKSSSDGESSSSKRASESSISVSIGSPPPFKSSISNIPPPLSRKNSVKFFRTITQNSLPNSQRSTQLPHATSSHDEVLMVIFPKLKRIPTSDFNCCGAFVGELILALLFFSSYRL</sequence>
<organism evidence="1 2">
    <name type="scientific">Cichorium intybus</name>
    <name type="common">Chicory</name>
    <dbReference type="NCBI Taxonomy" id="13427"/>
    <lineage>
        <taxon>Eukaryota</taxon>
        <taxon>Viridiplantae</taxon>
        <taxon>Streptophyta</taxon>
        <taxon>Embryophyta</taxon>
        <taxon>Tracheophyta</taxon>
        <taxon>Spermatophyta</taxon>
        <taxon>Magnoliopsida</taxon>
        <taxon>eudicotyledons</taxon>
        <taxon>Gunneridae</taxon>
        <taxon>Pentapetalae</taxon>
        <taxon>asterids</taxon>
        <taxon>campanulids</taxon>
        <taxon>Asterales</taxon>
        <taxon>Asteraceae</taxon>
        <taxon>Cichorioideae</taxon>
        <taxon>Cichorieae</taxon>
        <taxon>Cichoriinae</taxon>
        <taxon>Cichorium</taxon>
    </lineage>
</organism>
<reference evidence="1 2" key="2">
    <citation type="journal article" date="2022" name="Mol. Ecol. Resour.">
        <title>The genomes of chicory, endive, great burdock and yacon provide insights into Asteraceae paleo-polyploidization history and plant inulin production.</title>
        <authorList>
            <person name="Fan W."/>
            <person name="Wang S."/>
            <person name="Wang H."/>
            <person name="Wang A."/>
            <person name="Jiang F."/>
            <person name="Liu H."/>
            <person name="Zhao H."/>
            <person name="Xu D."/>
            <person name="Zhang Y."/>
        </authorList>
    </citation>
    <scope>NUCLEOTIDE SEQUENCE [LARGE SCALE GENOMIC DNA]</scope>
    <source>
        <strain evidence="2">cv. Punajuju</strain>
        <tissue evidence="1">Leaves</tissue>
    </source>
</reference>
<protein>
    <submittedName>
        <fullName evidence="1">Uncharacterized protein</fullName>
    </submittedName>
</protein>
<name>A0ACB9AKD8_CICIN</name>
<proteinExistence type="predicted"/>
<dbReference type="Proteomes" id="UP001055811">
    <property type="component" value="Linkage Group LG07"/>
</dbReference>
<dbReference type="EMBL" id="CM042015">
    <property type="protein sequence ID" value="KAI3709833.1"/>
    <property type="molecule type" value="Genomic_DNA"/>
</dbReference>
<evidence type="ECO:0000313" key="1">
    <source>
        <dbReference type="EMBL" id="KAI3709833.1"/>
    </source>
</evidence>